<name>F4NZL5_BATDJ</name>
<dbReference type="Pfam" id="PF10367">
    <property type="entry name" value="zf-Vps39_C"/>
    <property type="match status" value="1"/>
</dbReference>
<accession>F4NZL5</accession>
<keyword evidence="7" id="KW-1185">Reference proteome</keyword>
<dbReference type="Proteomes" id="UP000007241">
    <property type="component" value="Unassembled WGS sequence"/>
</dbReference>
<evidence type="ECO:0000256" key="1">
    <source>
        <dbReference type="ARBA" id="ARBA00004184"/>
    </source>
</evidence>
<dbReference type="PROSITE" id="PS50219">
    <property type="entry name" value="CNH"/>
    <property type="match status" value="1"/>
</dbReference>
<dbReference type="OMA" id="DETEMAR"/>
<feature type="domain" description="CNH" evidence="5">
    <location>
        <begin position="38"/>
        <end position="341"/>
    </location>
</feature>
<evidence type="ECO:0000313" key="6">
    <source>
        <dbReference type="EMBL" id="EGF81204.1"/>
    </source>
</evidence>
<proteinExistence type="inferred from homology"/>
<evidence type="ECO:0000256" key="4">
    <source>
        <dbReference type="PROSITE-ProRule" id="PRU01006"/>
    </source>
</evidence>
<dbReference type="GeneID" id="18242795"/>
<dbReference type="Pfam" id="PF00780">
    <property type="entry name" value="CNH"/>
    <property type="match status" value="1"/>
</dbReference>
<gene>
    <name evidence="6" type="ORF">BATDEDRAFT_87461</name>
</gene>
<dbReference type="InterPro" id="IPR019452">
    <property type="entry name" value="VPS39/TGF_beta_rcpt-assoc_1"/>
</dbReference>
<dbReference type="GO" id="GO:0012505">
    <property type="term" value="C:endomembrane system"/>
    <property type="evidence" value="ECO:0007669"/>
    <property type="project" value="UniProtKB-SubCell"/>
</dbReference>
<evidence type="ECO:0000259" key="5">
    <source>
        <dbReference type="PROSITE" id="PS50219"/>
    </source>
</evidence>
<comment type="subcellular location">
    <subcellularLocation>
        <location evidence="1">Endomembrane system</location>
        <topology evidence="1">Peripheral membrane protein</topology>
    </subcellularLocation>
</comment>
<dbReference type="RefSeq" id="XP_006678118.1">
    <property type="nucleotide sequence ID" value="XM_006678055.1"/>
</dbReference>
<dbReference type="InterPro" id="IPR032914">
    <property type="entry name" value="Vam6/VPS39/TRAP1"/>
</dbReference>
<keyword evidence="2" id="KW-0472">Membrane</keyword>
<evidence type="ECO:0000256" key="3">
    <source>
        <dbReference type="ARBA" id="ARBA00038201"/>
    </source>
</evidence>
<sequence length="826" mass="93252">MLDLAKINLLVVSESQLAQLAVNMYEVLHPQLVIEGFPLKIQCTASWYSKLFLGTSDGAILAYEVSDEPSFTIMLSEVSKDFSKKPIDSLVVLPTSKSLLVLSDSLLVMCDYNTLLLPSTLPKTKGCSFIQARQSAIEATAATHDQFAAIVRKSIIIFTATQYEVVQLKEIKLSHIPASLIWSGDDTIVFPIIGGVFYVDTQSGSVSSILTLEQLGVSRTTKPKSPCIMVQAPGDLMFFTLEVEVRSVKSGQILQSICLPDCLTLLPGQLIFAASTYNVWRLLPLDFEDQIDELVSENRFDDALKFIDELEFSRKEDKISNITKVRALQAHYMFTEEKLFDDALEILETLNASPLDVLDFLPALFEAEVDWNAPNVDLDAVSAISGYLLRERARLAKYCFQIKDTSNTPVQSTEIASAEHFIANGEPFMSDTPTHDDVHHLSVIIDTSLLKAYLALNSPLLRSLVRVDNHCDIATAELLFNHTKKFDALIDLYFAKQLHLKALEWLASNIDSKDSVVPLAQYLKRLSLFEQMPLVFKYTPLVISKNADLGLSIFTEDRNQLSQEDRARVYEFLLDCAPLLAVKYLEHVIFDLSDTTRSFHNALAFAYLKKTELHTVSDDTTFHTKLAEFLCFSTNYDPEAILLRMPSEGLLNIRAIIYGRLKRHQDALFIYVTKLHDYTLACKYCEDQYNVLDSESLHVFTILFELLMKAPNRTFEENIVFLSTYADKLDSTAALKLLKPELTFSMLEEFLSKSQEALIDTKNMNVVKTAMLRSERVQLQQKLLTLQSKRVCITDENMCNVCFKRISNAMLTHFLDGSVAHAYCIR</sequence>
<comment type="similarity">
    <text evidence="3">Belongs to the VAM6/VPS39 family.</text>
</comment>
<dbReference type="EMBL" id="GL882882">
    <property type="protein sequence ID" value="EGF81204.1"/>
    <property type="molecule type" value="Genomic_DNA"/>
</dbReference>
<dbReference type="GO" id="GO:0005737">
    <property type="term" value="C:cytoplasm"/>
    <property type="evidence" value="ECO:0000318"/>
    <property type="project" value="GO_Central"/>
</dbReference>
<dbReference type="GO" id="GO:0034058">
    <property type="term" value="P:endosomal vesicle fusion"/>
    <property type="evidence" value="ECO:0000318"/>
    <property type="project" value="GO_Central"/>
</dbReference>
<dbReference type="FunCoup" id="F4NZL5">
    <property type="interactions" value="793"/>
</dbReference>
<dbReference type="AlphaFoldDB" id="F4NZL5"/>
<dbReference type="OrthoDB" id="5325112at2759"/>
<dbReference type="GO" id="GO:0006886">
    <property type="term" value="P:intracellular protein transport"/>
    <property type="evidence" value="ECO:0007669"/>
    <property type="project" value="UniProtKB-UniRule"/>
</dbReference>
<evidence type="ECO:0000256" key="2">
    <source>
        <dbReference type="ARBA" id="ARBA00023136"/>
    </source>
</evidence>
<dbReference type="HOGENOM" id="CLU_004190_1_1_1"/>
<evidence type="ECO:0000313" key="7">
    <source>
        <dbReference type="Proteomes" id="UP000007241"/>
    </source>
</evidence>
<dbReference type="GO" id="GO:0000329">
    <property type="term" value="C:fungal-type vacuole membrane"/>
    <property type="evidence" value="ECO:0000318"/>
    <property type="project" value="GO_Central"/>
</dbReference>
<dbReference type="InterPro" id="IPR000547">
    <property type="entry name" value="Clathrin_H-chain/VPS_repeat"/>
</dbReference>
<dbReference type="InterPro" id="IPR019453">
    <property type="entry name" value="VPS39/TGFA1_Znf"/>
</dbReference>
<protein>
    <recommendedName>
        <fullName evidence="5">CNH domain-containing protein</fullName>
    </recommendedName>
</protein>
<dbReference type="PANTHER" id="PTHR12894:SF49">
    <property type="entry name" value="VAM6_VPS39-LIKE PROTEIN"/>
    <property type="match status" value="1"/>
</dbReference>
<reference evidence="6 7" key="1">
    <citation type="submission" date="2009-12" db="EMBL/GenBank/DDBJ databases">
        <title>The draft genome of Batrachochytrium dendrobatidis.</title>
        <authorList>
            <consortium name="US DOE Joint Genome Institute (JGI-PGF)"/>
            <person name="Kuo A."/>
            <person name="Salamov A."/>
            <person name="Schmutz J."/>
            <person name="Lucas S."/>
            <person name="Pitluck S."/>
            <person name="Rosenblum E."/>
            <person name="Stajich J."/>
            <person name="Eisen M."/>
            <person name="Grigoriev I.V."/>
        </authorList>
    </citation>
    <scope>NUCLEOTIDE SEQUENCE [LARGE SCALE GENOMIC DNA]</scope>
    <source>
        <strain evidence="7">JAM81 / FGSC 10211</strain>
    </source>
</reference>
<dbReference type="GO" id="GO:0006914">
    <property type="term" value="P:autophagy"/>
    <property type="evidence" value="ECO:0000318"/>
    <property type="project" value="GO_Central"/>
</dbReference>
<dbReference type="InterPro" id="IPR001180">
    <property type="entry name" value="CNH_dom"/>
</dbReference>
<feature type="repeat" description="CHCR" evidence="4">
    <location>
        <begin position="554"/>
        <end position="712"/>
    </location>
</feature>
<dbReference type="Pfam" id="PF10366">
    <property type="entry name" value="Vps39_1"/>
    <property type="match status" value="1"/>
</dbReference>
<dbReference type="PROSITE" id="PS50236">
    <property type="entry name" value="CHCR"/>
    <property type="match status" value="1"/>
</dbReference>
<organism evidence="6 7">
    <name type="scientific">Batrachochytrium dendrobatidis (strain JAM81 / FGSC 10211)</name>
    <name type="common">Frog chytrid fungus</name>
    <dbReference type="NCBI Taxonomy" id="684364"/>
    <lineage>
        <taxon>Eukaryota</taxon>
        <taxon>Fungi</taxon>
        <taxon>Fungi incertae sedis</taxon>
        <taxon>Chytridiomycota</taxon>
        <taxon>Chytridiomycota incertae sedis</taxon>
        <taxon>Chytridiomycetes</taxon>
        <taxon>Rhizophydiales</taxon>
        <taxon>Rhizophydiales incertae sedis</taxon>
        <taxon>Batrachochytrium</taxon>
    </lineage>
</organism>
<dbReference type="STRING" id="684364.F4NZL5"/>
<dbReference type="PANTHER" id="PTHR12894">
    <property type="entry name" value="CNH DOMAIN CONTAINING"/>
    <property type="match status" value="1"/>
</dbReference>
<dbReference type="InParanoid" id="F4NZL5"/>